<evidence type="ECO:0000313" key="2">
    <source>
        <dbReference type="Proteomes" id="UP001366166"/>
    </source>
</evidence>
<protein>
    <submittedName>
        <fullName evidence="1">Uncharacterized protein</fullName>
    </submittedName>
</protein>
<organism evidence="1 2">
    <name type="scientific">Desulfoferula mesophila</name>
    <dbReference type="NCBI Taxonomy" id="3058419"/>
    <lineage>
        <taxon>Bacteria</taxon>
        <taxon>Pseudomonadati</taxon>
        <taxon>Thermodesulfobacteriota</taxon>
        <taxon>Desulfarculia</taxon>
        <taxon>Desulfarculales</taxon>
        <taxon>Desulfarculaceae</taxon>
        <taxon>Desulfoferula</taxon>
    </lineage>
</organism>
<dbReference type="RefSeq" id="WP_338600681.1">
    <property type="nucleotide sequence ID" value="NZ_AP028679.1"/>
</dbReference>
<gene>
    <name evidence="1" type="ORF">FAK_28370</name>
</gene>
<keyword evidence="2" id="KW-1185">Reference proteome</keyword>
<evidence type="ECO:0000313" key="1">
    <source>
        <dbReference type="EMBL" id="BEQ15771.1"/>
    </source>
</evidence>
<accession>A0AAU9EZ53</accession>
<dbReference type="Proteomes" id="UP001366166">
    <property type="component" value="Chromosome"/>
</dbReference>
<sequence>MSGNEVDASQYVWVIIERTRNDENFLGMADDDGESFIPVTAEKDQALMLVGRLPDTEGVYSRSVEAIHKAQLLGQAQDEGFSVYLVDEKGRLLEPLTGQTH</sequence>
<reference evidence="2" key="1">
    <citation type="journal article" date="2023" name="Arch. Microbiol.">
        <title>Desulfoferula mesophilus gen. nov. sp. nov., a mesophilic sulfate-reducing bacterium isolated from a brackish lake sediment.</title>
        <authorList>
            <person name="Watanabe T."/>
            <person name="Yabe T."/>
            <person name="Tsuji J.M."/>
            <person name="Fukui M."/>
        </authorList>
    </citation>
    <scope>NUCLEOTIDE SEQUENCE [LARGE SCALE GENOMIC DNA]</scope>
    <source>
        <strain evidence="2">12FAK</strain>
    </source>
</reference>
<dbReference type="KEGG" id="dmp:FAK_28370"/>
<name>A0AAU9EZ53_9BACT</name>
<dbReference type="EMBL" id="AP028679">
    <property type="protein sequence ID" value="BEQ15771.1"/>
    <property type="molecule type" value="Genomic_DNA"/>
</dbReference>
<dbReference type="AlphaFoldDB" id="A0AAU9EZ53"/>
<proteinExistence type="predicted"/>